<evidence type="ECO:0000313" key="4">
    <source>
        <dbReference type="Proteomes" id="UP001378188"/>
    </source>
</evidence>
<dbReference type="EMBL" id="JAZHOF010000003">
    <property type="protein sequence ID" value="MEJ8571743.1"/>
    <property type="molecule type" value="Genomic_DNA"/>
</dbReference>
<keyword evidence="2" id="KW-0472">Membrane</keyword>
<reference evidence="3 4" key="1">
    <citation type="submission" date="2024-02" db="EMBL/GenBank/DDBJ databases">
        <title>Genome analysis and characterization of Microbaculum marinisediminis sp. nov., isolated from marine sediment.</title>
        <authorList>
            <person name="Du Z.-J."/>
            <person name="Ye Y.-Q."/>
            <person name="Zhang Z.-R."/>
            <person name="Yuan S.-M."/>
            <person name="Zhang X.-Y."/>
        </authorList>
    </citation>
    <scope>NUCLEOTIDE SEQUENCE [LARGE SCALE GENOMIC DNA]</scope>
    <source>
        <strain evidence="3 4">SDUM1044001</strain>
    </source>
</reference>
<protein>
    <submittedName>
        <fullName evidence="3">AtpZ/AtpI family protein</fullName>
    </submittedName>
</protein>
<organism evidence="3 4">
    <name type="scientific">Microbaculum marinum</name>
    <dbReference type="NCBI Taxonomy" id="1764581"/>
    <lineage>
        <taxon>Bacteria</taxon>
        <taxon>Pseudomonadati</taxon>
        <taxon>Pseudomonadota</taxon>
        <taxon>Alphaproteobacteria</taxon>
        <taxon>Hyphomicrobiales</taxon>
        <taxon>Tepidamorphaceae</taxon>
        <taxon>Microbaculum</taxon>
    </lineage>
</organism>
<keyword evidence="4" id="KW-1185">Reference proteome</keyword>
<dbReference type="InterPro" id="IPR032820">
    <property type="entry name" value="ATPase_put"/>
</dbReference>
<accession>A0AAW9RUK6</accession>
<dbReference type="Proteomes" id="UP001378188">
    <property type="component" value="Unassembled WGS sequence"/>
</dbReference>
<keyword evidence="2" id="KW-1133">Transmembrane helix</keyword>
<dbReference type="Pfam" id="PF09527">
    <property type="entry name" value="ATPase_gene1"/>
    <property type="match status" value="1"/>
</dbReference>
<dbReference type="PIRSF" id="PIRSF032126">
    <property type="entry name" value="F0F1_ATP_synthase_subunit_I"/>
    <property type="match status" value="1"/>
</dbReference>
<evidence type="ECO:0000256" key="1">
    <source>
        <dbReference type="SAM" id="MobiDB-lite"/>
    </source>
</evidence>
<proteinExistence type="predicted"/>
<sequence length="85" mass="8870">MALKVATEFVAGMVVGGAIGWFLDKWIGSSPLFFLVFLALGAAAGITSVYRTAYRMNAGAQGDTEIGTADRNGPAGEAGKTERRD</sequence>
<feature type="region of interest" description="Disordered" evidence="1">
    <location>
        <begin position="63"/>
        <end position="85"/>
    </location>
</feature>
<feature type="transmembrane region" description="Helical" evidence="2">
    <location>
        <begin position="29"/>
        <end position="50"/>
    </location>
</feature>
<evidence type="ECO:0000313" key="3">
    <source>
        <dbReference type="EMBL" id="MEJ8571743.1"/>
    </source>
</evidence>
<name>A0AAW9RUK6_9HYPH</name>
<dbReference type="AlphaFoldDB" id="A0AAW9RUK6"/>
<dbReference type="RefSeq" id="WP_340329435.1">
    <property type="nucleotide sequence ID" value="NZ_JAZHOF010000003.1"/>
</dbReference>
<feature type="transmembrane region" description="Helical" evidence="2">
    <location>
        <begin position="5"/>
        <end position="23"/>
    </location>
</feature>
<dbReference type="InterPro" id="IPR016989">
    <property type="entry name" value="Atp1_alphaprobac"/>
</dbReference>
<keyword evidence="2" id="KW-0812">Transmembrane</keyword>
<gene>
    <name evidence="3" type="ORF">V3328_09685</name>
</gene>
<comment type="caution">
    <text evidence="3">The sequence shown here is derived from an EMBL/GenBank/DDBJ whole genome shotgun (WGS) entry which is preliminary data.</text>
</comment>
<evidence type="ECO:0000256" key="2">
    <source>
        <dbReference type="SAM" id="Phobius"/>
    </source>
</evidence>